<dbReference type="GeneID" id="61037270"/>
<dbReference type="InterPro" id="IPR036095">
    <property type="entry name" value="PTS_EIIB-like_sf"/>
</dbReference>
<feature type="domain" description="PTS EIIA type-2" evidence="6">
    <location>
        <begin position="515"/>
        <end position="662"/>
    </location>
</feature>
<dbReference type="Gene3D" id="3.40.930.10">
    <property type="entry name" value="Mannitol-specific EII, Chain A"/>
    <property type="match status" value="1"/>
</dbReference>
<dbReference type="InterPro" id="IPR013011">
    <property type="entry name" value="PTS_EIIB_2"/>
</dbReference>
<organism evidence="10 12">
    <name type="scientific">Leuconostoc gelidum subsp. gelidum</name>
    <dbReference type="NCBI Taxonomy" id="1607839"/>
    <lineage>
        <taxon>Bacteria</taxon>
        <taxon>Bacillati</taxon>
        <taxon>Bacillota</taxon>
        <taxon>Bacilli</taxon>
        <taxon>Lactobacillales</taxon>
        <taxon>Lactobacillaceae</taxon>
        <taxon>Leuconostoc</taxon>
        <taxon>Leuconostoc gelidum group</taxon>
    </lineage>
</organism>
<dbReference type="GO" id="GO:0009401">
    <property type="term" value="P:phosphoenolpyruvate-dependent sugar phosphotransferase system"/>
    <property type="evidence" value="ECO:0007669"/>
    <property type="project" value="InterPro"/>
</dbReference>
<dbReference type="PANTHER" id="PTHR30185">
    <property type="entry name" value="CRYPTIC BETA-GLUCOSIDE BGL OPERON ANTITERMINATOR"/>
    <property type="match status" value="1"/>
</dbReference>
<evidence type="ECO:0000313" key="9">
    <source>
        <dbReference type="EMBL" id="MBZ5999491.1"/>
    </source>
</evidence>
<dbReference type="AlphaFoldDB" id="A0AB35FYU0"/>
<dbReference type="Gene3D" id="1.10.1790.10">
    <property type="entry name" value="PRD domain"/>
    <property type="match status" value="2"/>
</dbReference>
<dbReference type="EMBL" id="JAHBFX010000001">
    <property type="protein sequence ID" value="MBZ5999491.1"/>
    <property type="molecule type" value="Genomic_DNA"/>
</dbReference>
<dbReference type="Pfam" id="PF05043">
    <property type="entry name" value="Mga"/>
    <property type="match status" value="1"/>
</dbReference>
<dbReference type="CDD" id="cd05568">
    <property type="entry name" value="PTS_IIB_bgl_like"/>
    <property type="match status" value="1"/>
</dbReference>
<dbReference type="Pfam" id="PF00874">
    <property type="entry name" value="PRD"/>
    <property type="match status" value="2"/>
</dbReference>
<dbReference type="Pfam" id="PF00359">
    <property type="entry name" value="PTS_EIIA_2"/>
    <property type="match status" value="1"/>
</dbReference>
<dbReference type="PROSITE" id="PS51099">
    <property type="entry name" value="PTS_EIIB_TYPE_2"/>
    <property type="match status" value="1"/>
</dbReference>
<dbReference type="Pfam" id="PF08279">
    <property type="entry name" value="HTH_11"/>
    <property type="match status" value="1"/>
</dbReference>
<evidence type="ECO:0000259" key="6">
    <source>
        <dbReference type="PROSITE" id="PS51094"/>
    </source>
</evidence>
<keyword evidence="4" id="KW-0010">Activator</keyword>
<feature type="domain" description="PRD" evidence="8">
    <location>
        <begin position="189"/>
        <end position="292"/>
    </location>
</feature>
<dbReference type="InterPro" id="IPR036388">
    <property type="entry name" value="WH-like_DNA-bd_sf"/>
</dbReference>
<dbReference type="PROSITE" id="PS51372">
    <property type="entry name" value="PRD_2"/>
    <property type="match status" value="2"/>
</dbReference>
<keyword evidence="1" id="KW-0808">Transferase</keyword>
<evidence type="ECO:0000259" key="8">
    <source>
        <dbReference type="PROSITE" id="PS51372"/>
    </source>
</evidence>
<sequence length="665" mass="76855">MRQKESDLLRYLLDNQNRFVTGDELAGVLSLSPRTIRNYIKILKIKLNLHGATFEAKPSFGYRLHISHPVTFDLFLNKDYQLSQWQTDDSDETDISDRQKYILNKLVIENRTFLIDDVAERLFVTRSTLSKDLSIIRKNLIPYALTIENKPNKGVFITGLERNRRHFILDYFFTHSDNSFQHYMENKSFFKTISFDQITIIVLDECRESGIHLTDFTIQNIVLYIALSVQRMAGGFELQSITLENTPEIDNVYAVAKKIIKRIEKNYHLQMPESEIAYLTIQLMAKGKNPNITSDETLQKDLDLVLQQIERDTGLPVSQDYELRKNLIEHLRPMIIRLEQGLQLKNPLLQEIKTNYPSYFLDVKRYVKLSTYLSRFDINDDEIAYLTLHLMATSEKYRDLNKPRVLIICATGYGSAQLLNNRLEKEFGKHLNIVGVKGYYEVDDVALKGVDLIISAIDLSTQVFKIPVIQVSVFLTEVDIKNLKHFLDHIRVNPEQLSMTTEKANTSQVLSYFDQFTDSSRFKIWDEPTYRKDVLDQLSDMITTDEPSDFKQELLDQIAHRELLSAITFSDVIAVPHPARAMSRVPKIAIGVIPSGLKWSTDYPSIKLVFLLSPSYLNNQGLTETTQTIVYLAENPEKQAELILAKDFSEFRKKFMLLMKGGKNT</sequence>
<dbReference type="Gene3D" id="3.40.50.2300">
    <property type="match status" value="1"/>
</dbReference>
<dbReference type="InterPro" id="IPR013196">
    <property type="entry name" value="HTH_11"/>
</dbReference>
<protein>
    <submittedName>
        <fullName evidence="10">BglG family transcription antiterminator</fullName>
    </submittedName>
</protein>
<dbReference type="SUPFAM" id="SSF46894">
    <property type="entry name" value="C-terminal effector domain of the bipartite response regulators"/>
    <property type="match status" value="1"/>
</dbReference>
<evidence type="ECO:0000256" key="5">
    <source>
        <dbReference type="ARBA" id="ARBA00023163"/>
    </source>
</evidence>
<dbReference type="InterPro" id="IPR050661">
    <property type="entry name" value="BglG_antiterminators"/>
</dbReference>
<evidence type="ECO:0000256" key="4">
    <source>
        <dbReference type="ARBA" id="ARBA00023159"/>
    </source>
</evidence>
<evidence type="ECO:0000256" key="1">
    <source>
        <dbReference type="ARBA" id="ARBA00022679"/>
    </source>
</evidence>
<dbReference type="Proteomes" id="UP000727071">
    <property type="component" value="Unassembled WGS sequence"/>
</dbReference>
<proteinExistence type="predicted"/>
<keyword evidence="3" id="KW-0805">Transcription regulation</keyword>
<dbReference type="InterPro" id="IPR007737">
    <property type="entry name" value="Mga_HTH"/>
</dbReference>
<dbReference type="SUPFAM" id="SSF63520">
    <property type="entry name" value="PTS-regulatory domain, PRD"/>
    <property type="match status" value="2"/>
</dbReference>
<evidence type="ECO:0000256" key="3">
    <source>
        <dbReference type="ARBA" id="ARBA00023015"/>
    </source>
</evidence>
<dbReference type="EMBL" id="JAHBFV010000007">
    <property type="protein sequence ID" value="MBZ6015520.1"/>
    <property type="molecule type" value="Genomic_DNA"/>
</dbReference>
<evidence type="ECO:0000313" key="11">
    <source>
        <dbReference type="Proteomes" id="UP000705994"/>
    </source>
</evidence>
<dbReference type="InterPro" id="IPR036634">
    <property type="entry name" value="PRD_sf"/>
</dbReference>
<dbReference type="InterPro" id="IPR003501">
    <property type="entry name" value="PTS_EIIB_2/3"/>
</dbReference>
<evidence type="ECO:0000313" key="12">
    <source>
        <dbReference type="Proteomes" id="UP000727071"/>
    </source>
</evidence>
<dbReference type="SUPFAM" id="SSF52794">
    <property type="entry name" value="PTS system IIB component-like"/>
    <property type="match status" value="1"/>
</dbReference>
<dbReference type="InterPro" id="IPR011608">
    <property type="entry name" value="PRD"/>
</dbReference>
<dbReference type="InterPro" id="IPR016032">
    <property type="entry name" value="Sig_transdc_resp-reg_C-effctor"/>
</dbReference>
<dbReference type="GO" id="GO:0003677">
    <property type="term" value="F:DNA binding"/>
    <property type="evidence" value="ECO:0007669"/>
    <property type="project" value="InterPro"/>
</dbReference>
<dbReference type="InterPro" id="IPR002178">
    <property type="entry name" value="PTS_EIIA_type-2_dom"/>
</dbReference>
<dbReference type="GO" id="GO:0008982">
    <property type="term" value="F:protein-N(PI)-phosphohistidine-sugar phosphotransferase activity"/>
    <property type="evidence" value="ECO:0007669"/>
    <property type="project" value="InterPro"/>
</dbReference>
<dbReference type="Pfam" id="PF02302">
    <property type="entry name" value="PTS_IIB"/>
    <property type="match status" value="1"/>
</dbReference>
<dbReference type="PROSITE" id="PS51094">
    <property type="entry name" value="PTS_EIIA_TYPE_2"/>
    <property type="match status" value="1"/>
</dbReference>
<comment type="caution">
    <text evidence="10">The sequence shown here is derived from an EMBL/GenBank/DDBJ whole genome shotgun (WGS) entry which is preliminary data.</text>
</comment>
<reference evidence="10 11" key="1">
    <citation type="submission" date="2021-05" db="EMBL/GenBank/DDBJ databases">
        <title>Pangenome of Leuconostoc gelidum warrants species status for Leuconostoc gelidum subsp. gasicomitatum.</title>
        <authorList>
            <person name="Johansson P."/>
            <person name="Sade E."/>
            <person name="Hultman J."/>
            <person name="Auvinen P."/>
            <person name="Bjorkroth J."/>
        </authorList>
    </citation>
    <scope>NUCLEOTIDE SEQUENCE</scope>
    <source>
        <strain evidence="9 11">AMKR21</strain>
        <strain evidence="10">C220d</strain>
    </source>
</reference>
<keyword evidence="5" id="KW-0804">Transcription</keyword>
<name>A0AB35FYU0_LEUGE</name>
<dbReference type="InterPro" id="IPR016152">
    <property type="entry name" value="PTrfase/Anion_transptr"/>
</dbReference>
<dbReference type="GO" id="GO:0006355">
    <property type="term" value="P:regulation of DNA-templated transcription"/>
    <property type="evidence" value="ECO:0007669"/>
    <property type="project" value="InterPro"/>
</dbReference>
<feature type="domain" description="PRD" evidence="8">
    <location>
        <begin position="293"/>
        <end position="400"/>
    </location>
</feature>
<feature type="domain" description="PTS EIIB type-2" evidence="7">
    <location>
        <begin position="403"/>
        <end position="495"/>
    </location>
</feature>
<keyword evidence="11" id="KW-1185">Reference proteome</keyword>
<evidence type="ECO:0000256" key="2">
    <source>
        <dbReference type="ARBA" id="ARBA00022737"/>
    </source>
</evidence>
<dbReference type="PANTHER" id="PTHR30185:SF18">
    <property type="entry name" value="TRANSCRIPTIONAL REGULATOR MTLR"/>
    <property type="match status" value="1"/>
</dbReference>
<gene>
    <name evidence="10" type="ORF">KII88_03075</name>
    <name evidence="9" type="ORF">KIJ07_03500</name>
</gene>
<dbReference type="Proteomes" id="UP000705994">
    <property type="component" value="Unassembled WGS sequence"/>
</dbReference>
<dbReference type="RefSeq" id="WP_010016975.1">
    <property type="nucleotide sequence ID" value="NZ_BPKU01000003.1"/>
</dbReference>
<evidence type="ECO:0000313" key="10">
    <source>
        <dbReference type="EMBL" id="MBZ6015520.1"/>
    </source>
</evidence>
<dbReference type="SUPFAM" id="SSF55804">
    <property type="entry name" value="Phoshotransferase/anion transport protein"/>
    <property type="match status" value="1"/>
</dbReference>
<keyword evidence="2" id="KW-0677">Repeat</keyword>
<evidence type="ECO:0000259" key="7">
    <source>
        <dbReference type="PROSITE" id="PS51099"/>
    </source>
</evidence>
<accession>A0AB35FYU0</accession>
<dbReference type="Gene3D" id="1.10.10.10">
    <property type="entry name" value="Winged helix-like DNA-binding domain superfamily/Winged helix DNA-binding domain"/>
    <property type="match status" value="1"/>
</dbReference>